<evidence type="ECO:0000313" key="2">
    <source>
        <dbReference type="Proteomes" id="UP000242877"/>
    </source>
</evidence>
<name>A0A162I2P9_9EURO</name>
<reference evidence="1 2" key="1">
    <citation type="journal article" date="2016" name="Genome Biol. Evol.">
        <title>Divergent and convergent evolution of fungal pathogenicity.</title>
        <authorList>
            <person name="Shang Y."/>
            <person name="Xiao G."/>
            <person name="Zheng P."/>
            <person name="Cen K."/>
            <person name="Zhan S."/>
            <person name="Wang C."/>
        </authorList>
    </citation>
    <scope>NUCLEOTIDE SEQUENCE [LARGE SCALE GENOMIC DNA]</scope>
    <source>
        <strain evidence="1 2">ARSEF 7405</strain>
    </source>
</reference>
<evidence type="ECO:0008006" key="3">
    <source>
        <dbReference type="Google" id="ProtNLM"/>
    </source>
</evidence>
<organism evidence="1 2">
    <name type="scientific">Ascosphaera apis ARSEF 7405</name>
    <dbReference type="NCBI Taxonomy" id="392613"/>
    <lineage>
        <taxon>Eukaryota</taxon>
        <taxon>Fungi</taxon>
        <taxon>Dikarya</taxon>
        <taxon>Ascomycota</taxon>
        <taxon>Pezizomycotina</taxon>
        <taxon>Eurotiomycetes</taxon>
        <taxon>Eurotiomycetidae</taxon>
        <taxon>Onygenales</taxon>
        <taxon>Ascosphaeraceae</taxon>
        <taxon>Ascosphaera</taxon>
    </lineage>
</organism>
<accession>A0A162I2P9</accession>
<dbReference type="Proteomes" id="UP000242877">
    <property type="component" value="Unassembled WGS sequence"/>
</dbReference>
<keyword evidence="2" id="KW-1185">Reference proteome</keyword>
<protein>
    <recommendedName>
        <fullName evidence="3">Restriction endonuclease domain-containing protein</fullName>
    </recommendedName>
</protein>
<comment type="caution">
    <text evidence="1">The sequence shown here is derived from an EMBL/GenBank/DDBJ whole genome shotgun (WGS) entry which is preliminary data.</text>
</comment>
<evidence type="ECO:0000313" key="1">
    <source>
        <dbReference type="EMBL" id="KZZ87853.1"/>
    </source>
</evidence>
<dbReference type="EMBL" id="AZGZ01000030">
    <property type="protein sequence ID" value="KZZ87853.1"/>
    <property type="molecule type" value="Genomic_DNA"/>
</dbReference>
<dbReference type="VEuPathDB" id="FungiDB:AAP_05337"/>
<gene>
    <name evidence="1" type="ORF">AAP_05337</name>
</gene>
<proteinExistence type="predicted"/>
<dbReference type="OrthoDB" id="76567at2759"/>
<dbReference type="AlphaFoldDB" id="A0A162I2P9"/>
<sequence length="217" mass="24850">MASTLHSYTIGSMRGMLEDILKDIGKDDHFYFNSNIFIPCNGREIGGNRQKAPDLALTLSNEQYYHGFGLNIWPQVVIEIGTTESQARLQRDAQFWLLESEGAVRWVLTLKCSQRRALLCSWIVVDGKVKAKGAMEATIQQDGHYTVTNENVYLWASFETIFLREPKGDEPEKVIIKAREFVDMLNRVQDRMQRNQRALEQRVIQLPPMNGGLGEEE</sequence>